<evidence type="ECO:0000256" key="3">
    <source>
        <dbReference type="SAM" id="SignalP"/>
    </source>
</evidence>
<proteinExistence type="predicted"/>
<evidence type="ECO:0000313" key="4">
    <source>
        <dbReference type="EMBL" id="QDZ20408.1"/>
    </source>
</evidence>
<dbReference type="InterPro" id="IPR014756">
    <property type="entry name" value="Ig_E-set"/>
</dbReference>
<dbReference type="InterPro" id="IPR013320">
    <property type="entry name" value="ConA-like_dom_sf"/>
</dbReference>
<dbReference type="SUPFAM" id="SSF49899">
    <property type="entry name" value="Concanavalin A-like lectins/glucanases"/>
    <property type="match status" value="5"/>
</dbReference>
<feature type="region of interest" description="Disordered" evidence="2">
    <location>
        <begin position="1494"/>
        <end position="1516"/>
    </location>
</feature>
<evidence type="ECO:0008006" key="6">
    <source>
        <dbReference type="Google" id="ProtNLM"/>
    </source>
</evidence>
<dbReference type="Pfam" id="PF13385">
    <property type="entry name" value="Laminin_G_3"/>
    <property type="match status" value="4"/>
</dbReference>
<dbReference type="Pfam" id="PF24681">
    <property type="entry name" value="Kelch_KLHDC2_KLHL20_DRC7"/>
    <property type="match status" value="1"/>
</dbReference>
<feature type="compositionally biased region" description="Low complexity" evidence="2">
    <location>
        <begin position="1003"/>
        <end position="1017"/>
    </location>
</feature>
<evidence type="ECO:0000256" key="1">
    <source>
        <dbReference type="PROSITE-ProRule" id="PRU00087"/>
    </source>
</evidence>
<organism evidence="4 5">
    <name type="scientific">Chloropicon primus</name>
    <dbReference type="NCBI Taxonomy" id="1764295"/>
    <lineage>
        <taxon>Eukaryota</taxon>
        <taxon>Viridiplantae</taxon>
        <taxon>Chlorophyta</taxon>
        <taxon>Chloropicophyceae</taxon>
        <taxon>Chloropicales</taxon>
        <taxon>Chloropicaceae</taxon>
        <taxon>Chloropicon</taxon>
    </lineage>
</organism>
<dbReference type="PANTHER" id="PTHR23244">
    <property type="entry name" value="KELCH REPEAT DOMAIN"/>
    <property type="match status" value="1"/>
</dbReference>
<feature type="compositionally biased region" description="Low complexity" evidence="2">
    <location>
        <begin position="1494"/>
        <end position="1508"/>
    </location>
</feature>
<dbReference type="STRING" id="1764295.A0A5B8MIE4"/>
<sequence length="3634" mass="390050">MAGTKGPWTRWSLALVALLVLVGHVRASHFRYGTLSWEPLDTISGNKREVLFTFKAAFRKNYHWGSNANQQWAQTSSVEATQVFYGSESTLKDASVGYDGTRPGCNLEGTATEKRACYKCPSNAELTVYGCENSSPKHDRLGTDSNGNGVSGEKFYVRFPALKQNDGSDIVQCPDPFYCDVSKALIDEATRVPLFTKTDNSAQRTLCASYRDNPSKDAGKCAPWDEVYGMFMGDGTSKTIDFEVTYIHESDNPIVGNYLLGTSKFTHSYEQDTSSPFLAYFTGGDRIYECDYPSTKLTSSGVCDGVLNNLLRNNQEGRYRLETSVLLKSGATNRSPVAAMIPILPVPVTAITDRSRFQVTAYDPDGDELTFAFGNVEEMGGIVRSKSDAFPWSTNPGTAVEAYSAETGELDAKYGVQYGRFHCDETSKQFLLEGKCPSDRVPQSVLGMDIYSFKSIVPGLIEWNTWRKLKSNGDYEACIESKAGCEKMPQGLYNVVVMVSDGNSKVPIDFMVYLYDGQLHFCNKYCKDNKMGAPNPVGVTQNPYTDNYEGLAYKPAYAGTQTFADKDGIYGADFLVEGTALRFAQSCTICGMGTGNTTACTPMAADDQCGVDSFGSIVPATGACVINQPPRFVSDGTVTITSTRSIYDTPGLAEYNANKALGAIGAVDGTYELPKVQGYFGKELSFSVTAQDDDDCSELLVDSTVLPEGSYLEDAEYLVNYETFPNGQKVRRKFKWPASMVGGSDTRAAKSKACFYAFDKYLVTAQPFYCIEINLIPEPPTEDEVLLRFDCKLSLNWNELLGRFVVQDELTKFYSSTKYEGYMWHHVMVSIDDKGKGSLYVDGQLTGLDLTVGTNVDDVATFNKGTAIGTQFSTISYPNKCVSAPARRQLLANDDYPVTDGFLNTTGLGINPATGDCCTFKIAQRCTTDAGTRDFEGFVDEVAVWNRNLHKEEVHHAMFNMPASRFERKLIAPRGVQVDVAAGRVLWGRFNNPCTEGQAGNTAVHSGSSDSAGSTAGEVVDEAPGFKVTDDTNDPITFKDYMTHSKYVFTGVPWLAPYLHSVESSAHLSIDGGSPVTVKGIGFAKSPFLKCTNSYSMMSGAAEGTHAGSAGTQEPYGAGKLYVELDATTSLLREDSDGGPVSLTKVSKSAASPVSAFDTSKPGLYRESLSHPTNSASRTSSWDVASNAALRSGTIPVFEASRTGSDLEGESIHGTWEVLQCGAPPASFPSDRYELSVSNDAGLSIANTKTRTFTEYALQLDGTVALSADSKIVGSTYMMWFQISEPTLTFATLISLSNGLGFTYEDEIVHAVYGNQKLGSLGSKTSLNEWHHVAISIESGHTRAYIDAQTVVDIAMPNIEGGYALQNVGSNFKGIVDEFKVFGSALSTAEVLKAAFRRELDLSAMNAYYRFNENYLDFTGKTTISVISKGNAKFVSVGAPWEPTSVYVVNGVAANSVPQVSQTEDALQLAGFNFAKSQWLKCNFGTEALEFAYSTSSPPADSSPDVISTGSLDRPDQRVQSLDGAEMYSVKGEQIDATFESISSVSCNSPLYADGLSRTISAATIDMSVGQSAAALPGVSSDIQGPIKLGINETALKCAGGATFVPVEGATQGLSDASNGYTISLFVLPDAEKLGGTDNVAVLSVQSSDLTKVISRVEILGTGEFVYYDDYIKYVEAPAQTGNASTHAPWRHVVVSIDKNGVGKFTVDGQTSEFSSLADIPAAAKMTLCATLGSSADGPSSYPGLVDEVMIFSDALSYSEVSAMHEHHGAGPDASNAAALVAYFPMNRNASGDILDAEVYSGETAPKLVMNENQSERGEISLALNRGAQGLDPAPSAGGPSMLDLQRKLVSHYTMDSPKHVRNATSIEVSDVVGSRHGVVPVDAAVPNRNGVLNAALLTESMQIPPPSTYLGQDYTICLWAKIKDFEKTKAMTEALDLLEAWKMFCSVGNTDFFVNYESASESQAAVLASIFQPLVAEGKLNAFKMSSDDLWIYDRGLTHAEIAARYFTAHKSIHLGASDDVTATVGAPGSKFEGLQTWVFLGDVQGTHTIAASATDSWAVGVEDGKLFLSVSESCACTGPCHKKHVSSRAKVTANQWTNVAVSYNQGGANYFVDGVLLDRSSFAVTKHPDLDSILIGKSPVGGCASCKAHALDGEIFDIRFGTAEMFLPFLVKSGTHCPPKDLEFGARALAVFELNEGGDVSELKGHTALSDTKVTLTASGALQWRNATYEDETDVQSTVLNVEGLTTWQSGQTVFFTMSTYTSCGNLRTRGGEKFTAKFQKVGVSTILDASVVDTNDGNYHASISGLTCGSYKATITSLSGFSKQVDIQVTSQGTSAAHTVVSSIQSEQCFGVPFKMEIQAFDQYGCPSLSGTDAYSVTLQGPHDAQATVSYQGDGKYVAEFVPLAPGRYFAEFKLSGDDGSLAPLQTPFQCVDVCYGSSLVVDGESGVEVSEAGLPRGANLETELDMADQDMIGGTLKAWINPTGITEGDAYVITKQSAADAKSGNFVKGYTLKLSSDYKVLEGTIYAGMGKIANITANTTIGLNAWTHVAFTYKEKDLKLFVDGEVVAETVVTWGDISNYANPYTSPVSIGQGFVGLIDEVTLLAVAQDPSHLRDERYCPPGGPSGYYGYDKVVLYLPFNGYSDVNTTTPGYGRTCLPGGTDKSCLTGQLFGTAALSQMLSPLIRENPGVGTPGATYTSFSKGDAGFPAFQSSFNSIKTSFKVEGMDVCGFRYQKGESGAYGVQIAKKDVEYLSSSGPGTEEYPVTTYGETSTIYASLDDGQVNSCYAGKPPQPYVRGNTYLQSISVDTAGLYVMTPFANSSAGVSLGEPLPRHAESKVPHAITVLEPEKSYVAGATSTLRIQVYDSAGNTISGGDLDLQFEMTLVGHSSTEKTPVEIHFDSDSSSHLLTFKLSSAPAPSGYNLLFLHKGVLVPSDVYPLVLQVAEADFRTVATDSSHPSACRVGHSSALHNGNLYVWGGADRKQMHYSNEMMVLRGVEQSVQKSFLYEKTITLDNLPDLSAIDDETFPLVFEVNTKELFEAGRVLPSCNDVMFTLGGEPMFYHMDPSPGCNSDKSVFYLKLHSTKVAAMQPGPVAIKMLYGNPSMVSGPGHFSKPREIFDLYEDFEGAEHAGSFRSVDSCDGSGSATYLEGLDKTTFSQQQGFSKHGSGALRADSRAGSGTLVSLVNPALPPMKHFHLKAWFWDSNAKESTHYISSDQAHACTLKHSSDSAAVGTFTGSHKGKICFASPWESSTVARTAEWKLLEIVSSVEGSSVVVNGEVQKKSSGITLDNVVIRAGEDASLAFWDGVTVLKLSSRPELHNLVATSQPMQSDVKLLAGGNQECLAAACQKSNSGWAPATSSTAPPARFGHSAVSYNGKKYIFGGEKNTYLFNDVWVFDFSVEEWKHVLPKGDTLPEARVSHSAVVSGNKMVIQGGRNKAAALLSDVWEFDLDQESWRLVANTTILGRRMGHSASVVKDKMYVFGGLSSQSQPAGSSKEIVVMRCSAHDMARCEDITFGCPEAPSTTKTIADVGLGPRYKHTATTKGGFIYLVGGSDPTSGKMESSGHVFSFEADSCEWEQVVINGDGFVGEEHSAVMGGEALYLFGGQTSRASESDDAACTKAFLSVF</sequence>
<dbReference type="PROSITE" id="PS50194">
    <property type="entry name" value="FILAMIN_REPEAT"/>
    <property type="match status" value="1"/>
</dbReference>
<dbReference type="Gene3D" id="2.60.40.10">
    <property type="entry name" value="Immunoglobulins"/>
    <property type="match status" value="2"/>
</dbReference>
<reference evidence="4 5" key="1">
    <citation type="submission" date="2018-07" db="EMBL/GenBank/DDBJ databases">
        <title>The complete nuclear genome of the prasinophyte Chloropicon primus (CCMP1205).</title>
        <authorList>
            <person name="Pombert J.-F."/>
            <person name="Otis C."/>
            <person name="Turmel M."/>
            <person name="Lemieux C."/>
        </authorList>
    </citation>
    <scope>NUCLEOTIDE SEQUENCE [LARGE SCALE GENOMIC DNA]</scope>
    <source>
        <strain evidence="4 5">CCMP1205</strain>
    </source>
</reference>
<dbReference type="SUPFAM" id="SSF117281">
    <property type="entry name" value="Kelch motif"/>
    <property type="match status" value="1"/>
</dbReference>
<dbReference type="Gene3D" id="2.60.120.200">
    <property type="match status" value="5"/>
</dbReference>
<protein>
    <recommendedName>
        <fullName evidence="6">LamG-like jellyroll fold domain-containing protein</fullName>
    </recommendedName>
</protein>
<dbReference type="Gene3D" id="2.120.10.80">
    <property type="entry name" value="Kelch-type beta propeller"/>
    <property type="match status" value="2"/>
</dbReference>
<name>A0A5B8MIE4_9CHLO</name>
<keyword evidence="5" id="KW-1185">Reference proteome</keyword>
<dbReference type="PANTHER" id="PTHR23244:SF471">
    <property type="entry name" value="GUANINE NUCLEOTIDE-BINDING PROTEIN SUBUNIT BETA 1-RELATED"/>
    <property type="match status" value="1"/>
</dbReference>
<feature type="region of interest" description="Disordered" evidence="2">
    <location>
        <begin position="998"/>
        <end position="1026"/>
    </location>
</feature>
<dbReference type="InterPro" id="IPR013783">
    <property type="entry name" value="Ig-like_fold"/>
</dbReference>
<feature type="chain" id="PRO_5022744344" description="LamG-like jellyroll fold domain-containing protein" evidence="3">
    <location>
        <begin position="28"/>
        <end position="3634"/>
    </location>
</feature>
<feature type="repeat" description="Filamin" evidence="1">
    <location>
        <begin position="2322"/>
        <end position="2432"/>
    </location>
</feature>
<keyword evidence="3" id="KW-0732">Signal</keyword>
<accession>A0A5B8MIE4</accession>
<gene>
    <name evidence="4" type="ORF">A3770_04p29260</name>
</gene>
<evidence type="ECO:0000256" key="2">
    <source>
        <dbReference type="SAM" id="MobiDB-lite"/>
    </source>
</evidence>
<evidence type="ECO:0000313" key="5">
    <source>
        <dbReference type="Proteomes" id="UP000316726"/>
    </source>
</evidence>
<dbReference type="InterPro" id="IPR017868">
    <property type="entry name" value="Filamin/ABP280_repeat-like"/>
</dbReference>
<dbReference type="SUPFAM" id="SSF81296">
    <property type="entry name" value="E set domains"/>
    <property type="match status" value="1"/>
</dbReference>
<dbReference type="InterPro" id="IPR015915">
    <property type="entry name" value="Kelch-typ_b-propeller"/>
</dbReference>
<dbReference type="OrthoDB" id="10251809at2759"/>
<dbReference type="EMBL" id="CP031037">
    <property type="protein sequence ID" value="QDZ20408.1"/>
    <property type="molecule type" value="Genomic_DNA"/>
</dbReference>
<feature type="signal peptide" evidence="3">
    <location>
        <begin position="1"/>
        <end position="27"/>
    </location>
</feature>
<dbReference type="Proteomes" id="UP000316726">
    <property type="component" value="Chromosome 4"/>
</dbReference>